<protein>
    <submittedName>
        <fullName evidence="10">Energy-coupling factor ABC transporter ATP-binding protein</fullName>
    </submittedName>
</protein>
<dbReference type="InterPro" id="IPR003593">
    <property type="entry name" value="AAA+_ATPase"/>
</dbReference>
<dbReference type="InterPro" id="IPR015856">
    <property type="entry name" value="ABC_transpr_CbiO/EcfA_su"/>
</dbReference>
<evidence type="ECO:0000256" key="6">
    <source>
        <dbReference type="ARBA" id="ARBA00022840"/>
    </source>
</evidence>
<evidence type="ECO:0000256" key="4">
    <source>
        <dbReference type="ARBA" id="ARBA00022475"/>
    </source>
</evidence>
<dbReference type="SMART" id="SM00382">
    <property type="entry name" value="AAA"/>
    <property type="match status" value="1"/>
</dbReference>
<dbReference type="Pfam" id="PF00005">
    <property type="entry name" value="ABC_tran"/>
    <property type="match status" value="1"/>
</dbReference>
<dbReference type="PANTHER" id="PTHR43553">
    <property type="entry name" value="HEAVY METAL TRANSPORTER"/>
    <property type="match status" value="1"/>
</dbReference>
<comment type="subcellular location">
    <subcellularLocation>
        <location evidence="1">Cell membrane</location>
        <topology evidence="1">Peripheral membrane protein</topology>
    </subcellularLocation>
</comment>
<comment type="caution">
    <text evidence="10">The sequence shown here is derived from an EMBL/GenBank/DDBJ whole genome shotgun (WGS) entry which is preliminary data.</text>
</comment>
<accession>A0AAP4B8S7</accession>
<keyword evidence="8" id="KW-0472">Membrane</keyword>
<evidence type="ECO:0000313" key="10">
    <source>
        <dbReference type="EMBL" id="MDI9241337.1"/>
    </source>
</evidence>
<sequence length="243" mass="26973">MIKFDHVFFSYDREHYVVEDLSFSIGKGESVGLIGANGAGKSTIMKLLLGLLSGQGEILVEGIPVEKKNLPQIRRKLGFVLQDSDNQMFMPTVYEDMIFGPRNYGLSKEEADKKVDEVLGRLGLLELKHRYNHKISGGEKRMAAIATILAMEPDAILMDEPSTALDPVNRRTVINTINSLAQTKLIASHDLDMILDTCQRVILLAHGKIVADGDAKTILQDRALLEANRMELPFCLQGWHGGK</sequence>
<dbReference type="AlphaFoldDB" id="A0AAP4B8S7"/>
<dbReference type="FunFam" id="3.40.50.300:FF:000224">
    <property type="entry name" value="Energy-coupling factor transporter ATP-binding protein EcfA"/>
    <property type="match status" value="1"/>
</dbReference>
<keyword evidence="11" id="KW-1185">Reference proteome</keyword>
<dbReference type="InterPro" id="IPR027417">
    <property type="entry name" value="P-loop_NTPase"/>
</dbReference>
<gene>
    <name evidence="10" type="ORF">QJ036_02435</name>
</gene>
<dbReference type="InterPro" id="IPR050095">
    <property type="entry name" value="ECF_ABC_transporter_ATP-bd"/>
</dbReference>
<keyword evidence="5" id="KW-0547">Nucleotide-binding</keyword>
<evidence type="ECO:0000256" key="5">
    <source>
        <dbReference type="ARBA" id="ARBA00022741"/>
    </source>
</evidence>
<evidence type="ECO:0000256" key="1">
    <source>
        <dbReference type="ARBA" id="ARBA00004202"/>
    </source>
</evidence>
<dbReference type="GO" id="GO:0043190">
    <property type="term" value="C:ATP-binding cassette (ABC) transporter complex"/>
    <property type="evidence" value="ECO:0007669"/>
    <property type="project" value="TreeGrafter"/>
</dbReference>
<organism evidence="10 11">
    <name type="scientific">Fusibacillus kribbianus</name>
    <dbReference type="NCBI Taxonomy" id="3044208"/>
    <lineage>
        <taxon>Bacteria</taxon>
        <taxon>Bacillati</taxon>
        <taxon>Bacillota</taxon>
        <taxon>Clostridia</taxon>
        <taxon>Lachnospirales</taxon>
        <taxon>Lachnospiraceae</taxon>
        <taxon>Fusibacillus</taxon>
    </lineage>
</organism>
<dbReference type="GO" id="GO:0005524">
    <property type="term" value="F:ATP binding"/>
    <property type="evidence" value="ECO:0007669"/>
    <property type="project" value="UniProtKB-KW"/>
</dbReference>
<proteinExistence type="inferred from homology"/>
<dbReference type="PANTHER" id="PTHR43553:SF24">
    <property type="entry name" value="ENERGY-COUPLING FACTOR TRANSPORTER ATP-BINDING PROTEIN ECFA1"/>
    <property type="match status" value="1"/>
</dbReference>
<keyword evidence="4" id="KW-1003">Cell membrane</keyword>
<dbReference type="GO" id="GO:0042626">
    <property type="term" value="F:ATPase-coupled transmembrane transporter activity"/>
    <property type="evidence" value="ECO:0007669"/>
    <property type="project" value="TreeGrafter"/>
</dbReference>
<evidence type="ECO:0000259" key="9">
    <source>
        <dbReference type="PROSITE" id="PS50893"/>
    </source>
</evidence>
<dbReference type="EMBL" id="JASGBQ010000002">
    <property type="protein sequence ID" value="MDI9241337.1"/>
    <property type="molecule type" value="Genomic_DNA"/>
</dbReference>
<evidence type="ECO:0000256" key="7">
    <source>
        <dbReference type="ARBA" id="ARBA00022967"/>
    </source>
</evidence>
<dbReference type="Proteomes" id="UP001300383">
    <property type="component" value="Unassembled WGS sequence"/>
</dbReference>
<keyword evidence="3" id="KW-0813">Transport</keyword>
<keyword evidence="6 10" id="KW-0067">ATP-binding</keyword>
<dbReference type="PROSITE" id="PS50893">
    <property type="entry name" value="ABC_TRANSPORTER_2"/>
    <property type="match status" value="1"/>
</dbReference>
<dbReference type="GO" id="GO:0016887">
    <property type="term" value="F:ATP hydrolysis activity"/>
    <property type="evidence" value="ECO:0007669"/>
    <property type="project" value="InterPro"/>
</dbReference>
<feature type="domain" description="ABC transporter" evidence="9">
    <location>
        <begin position="2"/>
        <end position="231"/>
    </location>
</feature>
<evidence type="ECO:0000256" key="3">
    <source>
        <dbReference type="ARBA" id="ARBA00022448"/>
    </source>
</evidence>
<comment type="similarity">
    <text evidence="2">Belongs to the ABC transporter superfamily.</text>
</comment>
<dbReference type="SUPFAM" id="SSF52540">
    <property type="entry name" value="P-loop containing nucleoside triphosphate hydrolases"/>
    <property type="match status" value="1"/>
</dbReference>
<dbReference type="PROSITE" id="PS00211">
    <property type="entry name" value="ABC_TRANSPORTER_1"/>
    <property type="match status" value="1"/>
</dbReference>
<dbReference type="RefSeq" id="WP_283229846.1">
    <property type="nucleotide sequence ID" value="NZ_JASGBQ010000002.1"/>
</dbReference>
<name>A0AAP4B8S7_9FIRM</name>
<evidence type="ECO:0000256" key="2">
    <source>
        <dbReference type="ARBA" id="ARBA00005417"/>
    </source>
</evidence>
<dbReference type="CDD" id="cd03225">
    <property type="entry name" value="ABC_cobalt_CbiO_domain1"/>
    <property type="match status" value="1"/>
</dbReference>
<reference evidence="10 11" key="1">
    <citation type="submission" date="2023-05" db="EMBL/GenBank/DDBJ databases">
        <title>[ruminococcus] sp. nov., isolated from a pig farm feces dump.</title>
        <authorList>
            <person name="Chang Y.-H."/>
        </authorList>
    </citation>
    <scope>NUCLEOTIDE SEQUENCE [LARGE SCALE GENOMIC DNA]</scope>
    <source>
        <strain evidence="10 11">YH-rum2234</strain>
    </source>
</reference>
<dbReference type="Gene3D" id="3.40.50.300">
    <property type="entry name" value="P-loop containing nucleotide triphosphate hydrolases"/>
    <property type="match status" value="1"/>
</dbReference>
<dbReference type="InterPro" id="IPR017871">
    <property type="entry name" value="ABC_transporter-like_CS"/>
</dbReference>
<keyword evidence="7" id="KW-1278">Translocase</keyword>
<dbReference type="InterPro" id="IPR003439">
    <property type="entry name" value="ABC_transporter-like_ATP-bd"/>
</dbReference>
<evidence type="ECO:0000313" key="11">
    <source>
        <dbReference type="Proteomes" id="UP001300383"/>
    </source>
</evidence>
<evidence type="ECO:0000256" key="8">
    <source>
        <dbReference type="ARBA" id="ARBA00023136"/>
    </source>
</evidence>